<dbReference type="Gene3D" id="3.80.10.10">
    <property type="entry name" value="Ribonuclease Inhibitor"/>
    <property type="match status" value="1"/>
</dbReference>
<accession>A0AAQ3PQB4</accession>
<dbReference type="FunFam" id="3.40.50.300:FF:001091">
    <property type="entry name" value="Probable disease resistance protein At1g61300"/>
    <property type="match status" value="1"/>
</dbReference>
<dbReference type="InterPro" id="IPR032675">
    <property type="entry name" value="LRR_dom_sf"/>
</dbReference>
<keyword evidence="6" id="KW-1185">Reference proteome</keyword>
<dbReference type="EMBL" id="CP144745">
    <property type="protein sequence ID" value="WVZ51171.1"/>
    <property type="molecule type" value="Genomic_DNA"/>
</dbReference>
<dbReference type="InterPro" id="IPR036388">
    <property type="entry name" value="WH-like_DNA-bd_sf"/>
</dbReference>
<proteinExistence type="predicted"/>
<dbReference type="Pfam" id="PF25019">
    <property type="entry name" value="LRR_R13L1-DRL21"/>
    <property type="match status" value="1"/>
</dbReference>
<dbReference type="InterPro" id="IPR027417">
    <property type="entry name" value="P-loop_NTPase"/>
</dbReference>
<dbReference type="InterPro" id="IPR044974">
    <property type="entry name" value="Disease_R_plants"/>
</dbReference>
<feature type="domain" description="Disease resistance protein winged helix" evidence="3">
    <location>
        <begin position="365"/>
        <end position="428"/>
    </location>
</feature>
<dbReference type="Proteomes" id="UP001341281">
    <property type="component" value="Chromosome 01"/>
</dbReference>
<evidence type="ECO:0008006" key="7">
    <source>
        <dbReference type="Google" id="ProtNLM"/>
    </source>
</evidence>
<dbReference type="PRINTS" id="PR00364">
    <property type="entry name" value="DISEASERSIST"/>
</dbReference>
<dbReference type="PANTHER" id="PTHR23155">
    <property type="entry name" value="DISEASE RESISTANCE PROTEIN RP"/>
    <property type="match status" value="1"/>
</dbReference>
<dbReference type="InterPro" id="IPR058922">
    <property type="entry name" value="WHD_DRP"/>
</dbReference>
<protein>
    <recommendedName>
        <fullName evidence="7">NB-ARC domain-containing protein</fullName>
    </recommendedName>
</protein>
<dbReference type="InterPro" id="IPR056789">
    <property type="entry name" value="LRR_R13L1-DRL21"/>
</dbReference>
<dbReference type="AlphaFoldDB" id="A0AAQ3PQB4"/>
<evidence type="ECO:0000256" key="1">
    <source>
        <dbReference type="ARBA" id="ARBA00022821"/>
    </source>
</evidence>
<feature type="domain" description="R13L1/DRL21-like LRR repeat region" evidence="4">
    <location>
        <begin position="633"/>
        <end position="756"/>
    </location>
</feature>
<feature type="non-terminal residue" evidence="5">
    <location>
        <position position="831"/>
    </location>
</feature>
<dbReference type="Gene3D" id="3.40.50.300">
    <property type="entry name" value="P-loop containing nucleotide triphosphate hydrolases"/>
    <property type="match status" value="1"/>
</dbReference>
<evidence type="ECO:0000313" key="5">
    <source>
        <dbReference type="EMBL" id="WVZ51171.1"/>
    </source>
</evidence>
<dbReference type="GO" id="GO:0043531">
    <property type="term" value="F:ADP binding"/>
    <property type="evidence" value="ECO:0007669"/>
    <property type="project" value="InterPro"/>
</dbReference>
<organism evidence="5 6">
    <name type="scientific">Paspalum notatum var. saurae</name>
    <dbReference type="NCBI Taxonomy" id="547442"/>
    <lineage>
        <taxon>Eukaryota</taxon>
        <taxon>Viridiplantae</taxon>
        <taxon>Streptophyta</taxon>
        <taxon>Embryophyta</taxon>
        <taxon>Tracheophyta</taxon>
        <taxon>Spermatophyta</taxon>
        <taxon>Magnoliopsida</taxon>
        <taxon>Liliopsida</taxon>
        <taxon>Poales</taxon>
        <taxon>Poaceae</taxon>
        <taxon>PACMAD clade</taxon>
        <taxon>Panicoideae</taxon>
        <taxon>Andropogonodae</taxon>
        <taxon>Paspaleae</taxon>
        <taxon>Paspalinae</taxon>
        <taxon>Paspalum</taxon>
    </lineage>
</organism>
<dbReference type="InterPro" id="IPR002182">
    <property type="entry name" value="NB-ARC"/>
</dbReference>
<dbReference type="GO" id="GO:0098542">
    <property type="term" value="P:defense response to other organism"/>
    <property type="evidence" value="ECO:0007669"/>
    <property type="project" value="TreeGrafter"/>
</dbReference>
<dbReference type="SUPFAM" id="SSF52540">
    <property type="entry name" value="P-loop containing nucleoside triphosphate hydrolases"/>
    <property type="match status" value="1"/>
</dbReference>
<evidence type="ECO:0000259" key="3">
    <source>
        <dbReference type="Pfam" id="PF23559"/>
    </source>
</evidence>
<feature type="domain" description="NB-ARC" evidence="2">
    <location>
        <begin position="109"/>
        <end position="281"/>
    </location>
</feature>
<dbReference type="SUPFAM" id="SSF52058">
    <property type="entry name" value="L domain-like"/>
    <property type="match status" value="1"/>
</dbReference>
<sequence length="831" mass="94901">MADPIHENHAERGRVNKNIPKKSWSRFTSKVKTITRAVGHSNDKINKSDIVHIRAIVEKLHGICGNVYEALYIDKLAAVIQASQKTSTDTREATQYSTQTKVVSRDNVKKKILEVISTSESSDQVSVIPIVGDGGVGKTTLAQLVYNDPEVKATFEIMIWVYVSANFDEVKLTQKILEQIPQCGYKNTTSLAGLQNDMNKYLSKRFLLVLDDMWEESEGRWDKLLAPIRATQVKGNIILVTTRSSSVARMTTRTEADHINLDGLDEQDFFPFFKRCIFDNEEFQGHGMLLKIAEDIASKLNRNPLAAKTVGSLLRRNVNVEYWRRIRDSDEWRFQERKDDIIPALKLSYNHLPYHLQLLFSYCAIFPKGYKFDKEELVRTWIALGFVVHERKKLEDHGSDCFDDLINWSFFHKHEHQFVVHDLMHDVAQEVMIKKCLIIDNSDFKKVFPSTCHLGIWTELSYNEENVERNYDFEEKLDAFLQDKAVLEDESILRSLESLIIVGVYDENLSAKLVTILERLFYVRVLRLQFNDDTFLSGIEKFIHLRYLELRTSDGHKPLPQYICNLYHLQILDVRHWNGLNDLPEGMSNLVNLRYLLVPEPGSLHSKISKVGDLEFLQELKEFRVQKKDGFDISELGNLKEIKGSLSILDLENVTNKEEAIRARIKHKKHLRTLSLSWGSASSNPAIQERIMEGLEPHENISHLSVVSYAGATPLWLAKNFSLTNLESLHLHDCAAVNILPPFRIMRFLRTLSLVGLSSLNDLWIDFSCAGVSSVSRSCDEGLELSEIEISKCSALTSVRLHACKALTKLSIKECGALASLEGLPDQLSPK</sequence>
<dbReference type="PANTHER" id="PTHR23155:SF1133">
    <property type="entry name" value="NBS-LRR-LIKE PROTEIN"/>
    <property type="match status" value="1"/>
</dbReference>
<dbReference type="Gene3D" id="1.10.10.10">
    <property type="entry name" value="Winged helix-like DNA-binding domain superfamily/Winged helix DNA-binding domain"/>
    <property type="match status" value="1"/>
</dbReference>
<dbReference type="Pfam" id="PF00931">
    <property type="entry name" value="NB-ARC"/>
    <property type="match status" value="1"/>
</dbReference>
<evidence type="ECO:0000259" key="4">
    <source>
        <dbReference type="Pfam" id="PF25019"/>
    </source>
</evidence>
<reference evidence="5 6" key="1">
    <citation type="submission" date="2024-02" db="EMBL/GenBank/DDBJ databases">
        <title>High-quality chromosome-scale genome assembly of Pensacola bahiagrass (Paspalum notatum Flugge var. saurae).</title>
        <authorList>
            <person name="Vega J.M."/>
            <person name="Podio M."/>
            <person name="Orjuela J."/>
            <person name="Siena L.A."/>
            <person name="Pessino S.C."/>
            <person name="Combes M.C."/>
            <person name="Mariac C."/>
            <person name="Albertini E."/>
            <person name="Pupilli F."/>
            <person name="Ortiz J.P.A."/>
            <person name="Leblanc O."/>
        </authorList>
    </citation>
    <scope>NUCLEOTIDE SEQUENCE [LARGE SCALE GENOMIC DNA]</scope>
    <source>
        <strain evidence="5">R1</strain>
        <tissue evidence="5">Leaf</tissue>
    </source>
</reference>
<evidence type="ECO:0000259" key="2">
    <source>
        <dbReference type="Pfam" id="PF00931"/>
    </source>
</evidence>
<dbReference type="Pfam" id="PF23559">
    <property type="entry name" value="WHD_DRP"/>
    <property type="match status" value="1"/>
</dbReference>
<gene>
    <name evidence="5" type="ORF">U9M48_002336</name>
</gene>
<evidence type="ECO:0000313" key="6">
    <source>
        <dbReference type="Proteomes" id="UP001341281"/>
    </source>
</evidence>
<name>A0AAQ3PQB4_PASNO</name>
<keyword evidence="1" id="KW-0611">Plant defense</keyword>